<keyword evidence="3" id="KW-1185">Reference proteome</keyword>
<accession>A0A9W6GXF2</accession>
<comment type="caution">
    <text evidence="2">The sequence shown here is derived from an EMBL/GenBank/DDBJ whole genome shotgun (WGS) entry which is preliminary data.</text>
</comment>
<dbReference type="Proteomes" id="UP001144323">
    <property type="component" value="Unassembled WGS sequence"/>
</dbReference>
<dbReference type="EMBL" id="BSEC01000001">
    <property type="protein sequence ID" value="GLI94711.1"/>
    <property type="molecule type" value="Genomic_DNA"/>
</dbReference>
<dbReference type="InterPro" id="IPR005119">
    <property type="entry name" value="LysR_subst-bd"/>
</dbReference>
<dbReference type="PANTHER" id="PTHR30419:SF30">
    <property type="entry name" value="LYSR FAMILY TRANSCRIPTIONAL REGULATOR"/>
    <property type="match status" value="1"/>
</dbReference>
<dbReference type="InterPro" id="IPR050950">
    <property type="entry name" value="HTH-type_LysR_regulators"/>
</dbReference>
<evidence type="ECO:0000313" key="3">
    <source>
        <dbReference type="Proteomes" id="UP001144323"/>
    </source>
</evidence>
<dbReference type="AlphaFoldDB" id="A0A9W6GXF2"/>
<gene>
    <name evidence="2" type="ORF">LMG27198_37030</name>
</gene>
<evidence type="ECO:0000259" key="1">
    <source>
        <dbReference type="Pfam" id="PF03466"/>
    </source>
</evidence>
<reference evidence="2" key="1">
    <citation type="journal article" date="2023" name="Int. J. Syst. Evol. Microbiol.">
        <title>Methylocystis iwaonis sp. nov., a type II methane-oxidizing bacterium from surface soil of a rice paddy field in Japan, and emended description of the genus Methylocystis (ex Whittenbury et al. 1970) Bowman et al. 1993.</title>
        <authorList>
            <person name="Kaise H."/>
            <person name="Sawadogo J.B."/>
            <person name="Alam M.S."/>
            <person name="Ueno C."/>
            <person name="Dianou D."/>
            <person name="Shinjo R."/>
            <person name="Asakawa S."/>
        </authorList>
    </citation>
    <scope>NUCLEOTIDE SEQUENCE</scope>
    <source>
        <strain evidence="2">LMG27198</strain>
    </source>
</reference>
<organism evidence="2 3">
    <name type="scientific">Methylocystis echinoides</name>
    <dbReference type="NCBI Taxonomy" id="29468"/>
    <lineage>
        <taxon>Bacteria</taxon>
        <taxon>Pseudomonadati</taxon>
        <taxon>Pseudomonadota</taxon>
        <taxon>Alphaproteobacteria</taxon>
        <taxon>Hyphomicrobiales</taxon>
        <taxon>Methylocystaceae</taxon>
        <taxon>Methylocystis</taxon>
    </lineage>
</organism>
<dbReference type="GO" id="GO:0005829">
    <property type="term" value="C:cytosol"/>
    <property type="evidence" value="ECO:0007669"/>
    <property type="project" value="TreeGrafter"/>
</dbReference>
<name>A0A9W6GXF2_9HYPH</name>
<dbReference type="SUPFAM" id="SSF53850">
    <property type="entry name" value="Periplasmic binding protein-like II"/>
    <property type="match status" value="1"/>
</dbReference>
<dbReference type="Gene3D" id="3.40.190.290">
    <property type="match status" value="1"/>
</dbReference>
<feature type="domain" description="LysR substrate-binding" evidence="1">
    <location>
        <begin position="41"/>
        <end position="251"/>
    </location>
</feature>
<proteinExistence type="predicted"/>
<sequence>MFERSDGVAPTLFGRLIIERGEALLTAHAELMREIDLLKGLEIGELSVAAGPFPAEISAQKALGLLAAQHPILQLKLSTTDWTRVVGDILQGRADIGLADMSEAAHHPELDTDPVRTSSLAFYCRAGHPLTARAPLTVEDLMDFPWVGPTAPARVRLAMQQTERPFGYFSDIGQRFSPRITVDTVSAARDVVLASDALSVSLPGLIERELRAGLYALLPIDLPWMRLNYGFIWKKGRTLSPAANKFMQLVRAIETETPL</sequence>
<evidence type="ECO:0000313" key="2">
    <source>
        <dbReference type="EMBL" id="GLI94711.1"/>
    </source>
</evidence>
<protein>
    <submittedName>
        <fullName evidence="2">Transcriptional regulator</fullName>
    </submittedName>
</protein>
<dbReference type="PANTHER" id="PTHR30419">
    <property type="entry name" value="HTH-TYPE TRANSCRIPTIONAL REGULATOR YBHD"/>
    <property type="match status" value="1"/>
</dbReference>
<dbReference type="GO" id="GO:0006355">
    <property type="term" value="P:regulation of DNA-templated transcription"/>
    <property type="evidence" value="ECO:0007669"/>
    <property type="project" value="TreeGrafter"/>
</dbReference>
<dbReference type="Pfam" id="PF03466">
    <property type="entry name" value="LysR_substrate"/>
    <property type="match status" value="1"/>
</dbReference>